<accession>A0A7S1J1G0</accession>
<proteinExistence type="inferred from homology"/>
<dbReference type="GO" id="GO:0005634">
    <property type="term" value="C:nucleus"/>
    <property type="evidence" value="ECO:0007669"/>
    <property type="project" value="TreeGrafter"/>
</dbReference>
<dbReference type="Gene3D" id="3.60.21.10">
    <property type="match status" value="1"/>
</dbReference>
<gene>
    <name evidence="5" type="ORF">EGYM00392_LOCUS40564</name>
</gene>
<evidence type="ECO:0000256" key="3">
    <source>
        <dbReference type="SAM" id="MobiDB-lite"/>
    </source>
</evidence>
<dbReference type="PROSITE" id="PS00125">
    <property type="entry name" value="SER_THR_PHOSPHATASE"/>
    <property type="match status" value="1"/>
</dbReference>
<dbReference type="SMART" id="SM00156">
    <property type="entry name" value="PP2Ac"/>
    <property type="match status" value="1"/>
</dbReference>
<feature type="coiled-coil region" evidence="2">
    <location>
        <begin position="69"/>
        <end position="96"/>
    </location>
</feature>
<dbReference type="EMBL" id="HBGA01108874">
    <property type="protein sequence ID" value="CAD9029427.1"/>
    <property type="molecule type" value="Transcribed_RNA"/>
</dbReference>
<sequence length="613" mass="67356">MWESNTIFAPVLACPGPTSAPVAHAHSTSVPGPLSLVSIVQRLQVVEGAVRGSELEQAYKELLGCASQLVAWQEQLQVKEEKLSDQEQQAQASQASHSVLCTQFSRHTDSDPGLLSPNRSAVLEDEPMEEGNDFYSISSRILVLDADMARLEDFNAMVQQSSKTDDPTRRTFSAWSQNSYSSSAFDEDEGMCSQGTMQRLMSVGTEGMLSRSMSGPSAPVPAQASELATAVIEAIDSAWLQEQDDTFPSLGIDRGDSFLRLLLPMLEYVRHVLAAEPLCLRLQSPLFIMGDVHGNYQDLHFFLKETICFGQLKYTSSKFLFLGDYVDRGPASVQVAAYLLAMKVLSPDTVFLLRGNHECPNVNGSALQYGSSCFRVHCERAFGDMAGYTLWQNFNQAFAQLPVCAVVDEKVFCVHGGIPRYDGGEDHRLSALADPNFPRFESVELGVNEADGYRRKCLNLVSGFLWNDPADDEAGLDKYGFGPNPKRGESVHSFGDRAIETFLEHHGLQYIVRAHEVKQEGLRVSKSARVITVFTSSMYCGGSNGAAAVFLANRKVRFVTHKASKKQSAPPQRSGSASSSSSTDWMDPTRSPQRKMPKVKTGGSLNRLKRLSD</sequence>
<comment type="catalytic activity">
    <reaction evidence="1">
        <text>O-phospho-L-threonyl-[protein] + H2O = L-threonyl-[protein] + phosphate</text>
        <dbReference type="Rhea" id="RHEA:47004"/>
        <dbReference type="Rhea" id="RHEA-COMP:11060"/>
        <dbReference type="Rhea" id="RHEA-COMP:11605"/>
        <dbReference type="ChEBI" id="CHEBI:15377"/>
        <dbReference type="ChEBI" id="CHEBI:30013"/>
        <dbReference type="ChEBI" id="CHEBI:43474"/>
        <dbReference type="ChEBI" id="CHEBI:61977"/>
        <dbReference type="EC" id="3.1.3.16"/>
    </reaction>
</comment>
<feature type="compositionally biased region" description="Low complexity" evidence="3">
    <location>
        <begin position="567"/>
        <end position="582"/>
    </location>
</feature>
<dbReference type="InterPro" id="IPR029052">
    <property type="entry name" value="Metallo-depent_PP-like"/>
</dbReference>
<keyword evidence="2" id="KW-0175">Coiled coil</keyword>
<dbReference type="PANTHER" id="PTHR11668">
    <property type="entry name" value="SERINE/THREONINE PROTEIN PHOSPHATASE"/>
    <property type="match status" value="1"/>
</dbReference>
<dbReference type="PRINTS" id="PR00114">
    <property type="entry name" value="STPHPHTASE"/>
</dbReference>
<organism evidence="5">
    <name type="scientific">Eutreptiella gymnastica</name>
    <dbReference type="NCBI Taxonomy" id="73025"/>
    <lineage>
        <taxon>Eukaryota</taxon>
        <taxon>Discoba</taxon>
        <taxon>Euglenozoa</taxon>
        <taxon>Euglenida</taxon>
        <taxon>Spirocuta</taxon>
        <taxon>Euglenophyceae</taxon>
        <taxon>Eutreptiales</taxon>
        <taxon>Eutreptiaceae</taxon>
        <taxon>Eutreptiella</taxon>
    </lineage>
</organism>
<feature type="domain" description="Serine/threonine specific protein phosphatases" evidence="4">
    <location>
        <begin position="353"/>
        <end position="358"/>
    </location>
</feature>
<name>A0A7S1J1G0_9EUGL</name>
<dbReference type="SUPFAM" id="SSF56300">
    <property type="entry name" value="Metallo-dependent phosphatases"/>
    <property type="match status" value="1"/>
</dbReference>
<protein>
    <recommendedName>
        <fullName evidence="1">Serine/threonine-protein phosphatase</fullName>
        <ecNumber evidence="1">3.1.3.16</ecNumber>
    </recommendedName>
</protein>
<dbReference type="InterPro" id="IPR004843">
    <property type="entry name" value="Calcineurin-like_PHP"/>
</dbReference>
<evidence type="ECO:0000256" key="2">
    <source>
        <dbReference type="SAM" id="Coils"/>
    </source>
</evidence>
<dbReference type="GO" id="GO:0005737">
    <property type="term" value="C:cytoplasm"/>
    <property type="evidence" value="ECO:0007669"/>
    <property type="project" value="TreeGrafter"/>
</dbReference>
<dbReference type="InterPro" id="IPR006186">
    <property type="entry name" value="Ser/Thr-sp_prot-phosphatase"/>
</dbReference>
<evidence type="ECO:0000313" key="5">
    <source>
        <dbReference type="EMBL" id="CAD9029427.1"/>
    </source>
</evidence>
<reference evidence="5" key="1">
    <citation type="submission" date="2021-01" db="EMBL/GenBank/DDBJ databases">
        <authorList>
            <person name="Corre E."/>
            <person name="Pelletier E."/>
            <person name="Niang G."/>
            <person name="Scheremetjew M."/>
            <person name="Finn R."/>
            <person name="Kale V."/>
            <person name="Holt S."/>
            <person name="Cochrane G."/>
            <person name="Meng A."/>
            <person name="Brown T."/>
            <person name="Cohen L."/>
        </authorList>
    </citation>
    <scope>NUCLEOTIDE SEQUENCE</scope>
    <source>
        <strain evidence="5">NIES-381</strain>
    </source>
</reference>
<dbReference type="InterPro" id="IPR050341">
    <property type="entry name" value="PP1_catalytic_subunit"/>
</dbReference>
<dbReference type="CDD" id="cd00144">
    <property type="entry name" value="MPP_PPP_family"/>
    <property type="match status" value="1"/>
</dbReference>
<dbReference type="Pfam" id="PF00149">
    <property type="entry name" value="Metallophos"/>
    <property type="match status" value="1"/>
</dbReference>
<comment type="similarity">
    <text evidence="1">Belongs to the PPP phosphatase family.</text>
</comment>
<dbReference type="GO" id="GO:0004722">
    <property type="term" value="F:protein serine/threonine phosphatase activity"/>
    <property type="evidence" value="ECO:0007669"/>
    <property type="project" value="UniProtKB-EC"/>
</dbReference>
<keyword evidence="1" id="KW-0378">Hydrolase</keyword>
<evidence type="ECO:0000259" key="4">
    <source>
        <dbReference type="PROSITE" id="PS00125"/>
    </source>
</evidence>
<feature type="region of interest" description="Disordered" evidence="3">
    <location>
        <begin position="561"/>
        <end position="613"/>
    </location>
</feature>
<dbReference type="EC" id="3.1.3.16" evidence="1"/>
<dbReference type="PANTHER" id="PTHR11668:SF496">
    <property type="entry name" value="SERINE_THREONINE-PROTEIN PHOSPHATASE"/>
    <property type="match status" value="1"/>
</dbReference>
<dbReference type="AlphaFoldDB" id="A0A7S1J1G0"/>
<evidence type="ECO:0000256" key="1">
    <source>
        <dbReference type="RuleBase" id="RU004273"/>
    </source>
</evidence>